<dbReference type="OrthoDB" id="339325at2759"/>
<feature type="region of interest" description="Disordered" evidence="1">
    <location>
        <begin position="362"/>
        <end position="381"/>
    </location>
</feature>
<feature type="compositionally biased region" description="Polar residues" evidence="1">
    <location>
        <begin position="366"/>
        <end position="381"/>
    </location>
</feature>
<dbReference type="SUPFAM" id="SSF56112">
    <property type="entry name" value="Protein kinase-like (PK-like)"/>
    <property type="match status" value="1"/>
</dbReference>
<evidence type="ECO:0000313" key="3">
    <source>
        <dbReference type="EMBL" id="EPS58941.1"/>
    </source>
</evidence>
<keyword evidence="4" id="KW-1185">Reference proteome</keyword>
<gene>
    <name evidence="3" type="ORF">M569_15871</name>
</gene>
<dbReference type="InterPro" id="IPR011009">
    <property type="entry name" value="Kinase-like_dom_sf"/>
</dbReference>
<feature type="compositionally biased region" description="Basic residues" evidence="1">
    <location>
        <begin position="488"/>
        <end position="497"/>
    </location>
</feature>
<evidence type="ECO:0000256" key="1">
    <source>
        <dbReference type="SAM" id="MobiDB-lite"/>
    </source>
</evidence>
<dbReference type="Pfam" id="PF14381">
    <property type="entry name" value="EDR1_CTR1_ARMC3_pept"/>
    <property type="match status" value="1"/>
</dbReference>
<organism evidence="3 4">
    <name type="scientific">Genlisea aurea</name>
    <dbReference type="NCBI Taxonomy" id="192259"/>
    <lineage>
        <taxon>Eukaryota</taxon>
        <taxon>Viridiplantae</taxon>
        <taxon>Streptophyta</taxon>
        <taxon>Embryophyta</taxon>
        <taxon>Tracheophyta</taxon>
        <taxon>Spermatophyta</taxon>
        <taxon>Magnoliopsida</taxon>
        <taxon>eudicotyledons</taxon>
        <taxon>Gunneridae</taxon>
        <taxon>Pentapetalae</taxon>
        <taxon>asterids</taxon>
        <taxon>lamiids</taxon>
        <taxon>Lamiales</taxon>
        <taxon>Lentibulariaceae</taxon>
        <taxon>Genlisea</taxon>
    </lineage>
</organism>
<feature type="region of interest" description="Disordered" evidence="1">
    <location>
        <begin position="441"/>
        <end position="513"/>
    </location>
</feature>
<dbReference type="InterPro" id="IPR055164">
    <property type="entry name" value="EDR1/CTR1/ARMC3-like_pept-like"/>
</dbReference>
<protein>
    <recommendedName>
        <fullName evidence="2">EDR1/CTR1/ARMC3-like peptidase-like domain-containing protein</fullName>
    </recommendedName>
</protein>
<comment type="caution">
    <text evidence="3">The sequence shown here is derived from an EMBL/GenBank/DDBJ whole genome shotgun (WGS) entry which is preliminary data.</text>
</comment>
<feature type="domain" description="EDR1/CTR1/ARMC3-like peptidase-like" evidence="2">
    <location>
        <begin position="58"/>
        <end position="254"/>
    </location>
</feature>
<dbReference type="EMBL" id="AUSU01008775">
    <property type="protein sequence ID" value="EPS58941.1"/>
    <property type="molecule type" value="Genomic_DNA"/>
</dbReference>
<name>S8C3K0_9LAMI</name>
<evidence type="ECO:0000259" key="2">
    <source>
        <dbReference type="Pfam" id="PF14381"/>
    </source>
</evidence>
<feature type="compositionally biased region" description="Basic and acidic residues" evidence="1">
    <location>
        <begin position="476"/>
        <end position="487"/>
    </location>
</feature>
<feature type="compositionally biased region" description="Polar residues" evidence="1">
    <location>
        <begin position="461"/>
        <end position="470"/>
    </location>
</feature>
<evidence type="ECO:0000313" key="4">
    <source>
        <dbReference type="Proteomes" id="UP000015453"/>
    </source>
</evidence>
<feature type="region of interest" description="Disordered" evidence="1">
    <location>
        <begin position="272"/>
        <end position="309"/>
    </location>
</feature>
<reference evidence="3 4" key="1">
    <citation type="journal article" date="2013" name="BMC Genomics">
        <title>The miniature genome of a carnivorous plant Genlisea aurea contains a low number of genes and short non-coding sequences.</title>
        <authorList>
            <person name="Leushkin E.V."/>
            <person name="Sutormin R.A."/>
            <person name="Nabieva E.R."/>
            <person name="Penin A.A."/>
            <person name="Kondrashov A.S."/>
            <person name="Logacheva M.D."/>
        </authorList>
    </citation>
    <scope>NUCLEOTIDE SEQUENCE [LARGE SCALE GENOMIC DNA]</scope>
</reference>
<feature type="compositionally biased region" description="Basic and acidic residues" evidence="1">
    <location>
        <begin position="295"/>
        <end position="309"/>
    </location>
</feature>
<proteinExistence type="predicted"/>
<dbReference type="Proteomes" id="UP000015453">
    <property type="component" value="Unassembled WGS sequence"/>
</dbReference>
<dbReference type="AlphaFoldDB" id="S8C3K0"/>
<feature type="non-terminal residue" evidence="3">
    <location>
        <position position="609"/>
    </location>
</feature>
<sequence length="609" mass="67872">MEGSFDDGKPLGQKYSSSTWWSSYLSEKLGSVSLDSKDQNMRNKDSGSQEKCDMLSPKRASQTLWSEGVLSEPIPNGFYSIVPDKRLKELYEYIPTLEEIQDLELEDFRPDVILVDAERDRKLSMLKQLIIALVKGLNRNTAVVIKKIAGLVSDFYKRPSMEQNPKTAEEETSHVSGNRAVQMLAQIKHGSCRPRAILFKVLADTVGLESRLVVGLPTEGTSECVDSDKHMSVLVVLNSIELLVDLMRFPGQLIPRSTKAIYMTHISAAGESDSAENDSCDSPMEPNSPLCGFSERVDPESAEKEDGALRQRRLESSLNAAGPSLTNIMLRSNSVGRKLSASHSEADIASVFWRKSRRKAIAEPRTASSSPEHPSFQTRGQRSILSGAKKSFRDYPNDLATTRSEGAPMSDECRIRRSVSMTPEIGDDIVRAVRAMNETLKQSRVSREQSEGLSEDIGPSDQLNDGQSKNGADVQLEDHENLSEGRHKPYAHLRQRNNQKAMSLPSSPHEFMSETPEAACSTGVDEEMVSKWNRVLDSFMFQKQPLLSFEEWNIDFSELTVGTRVGIAGFFGEVFRGIWNGTEVAIKVFLEQDLTAENMEDFCNEILIL</sequence>
<accession>S8C3K0</accession>
<dbReference type="Gene3D" id="3.30.200.20">
    <property type="entry name" value="Phosphorylase Kinase, domain 1"/>
    <property type="match status" value="1"/>
</dbReference>